<reference evidence="2 3" key="1">
    <citation type="submission" date="2018-11" db="EMBL/GenBank/DDBJ databases">
        <authorList>
            <consortium name="Pathogen Informatics"/>
        </authorList>
    </citation>
    <scope>NUCLEOTIDE SEQUENCE [LARGE SCALE GENOMIC DNA]</scope>
</reference>
<feature type="compositionally biased region" description="Basic and acidic residues" evidence="1">
    <location>
        <begin position="50"/>
        <end position="92"/>
    </location>
</feature>
<dbReference type="EMBL" id="UYYB01149682">
    <property type="protein sequence ID" value="VDM86053.1"/>
    <property type="molecule type" value="Genomic_DNA"/>
</dbReference>
<organism evidence="2 3">
    <name type="scientific">Strongylus vulgaris</name>
    <name type="common">Blood worm</name>
    <dbReference type="NCBI Taxonomy" id="40348"/>
    <lineage>
        <taxon>Eukaryota</taxon>
        <taxon>Metazoa</taxon>
        <taxon>Ecdysozoa</taxon>
        <taxon>Nematoda</taxon>
        <taxon>Chromadorea</taxon>
        <taxon>Rhabditida</taxon>
        <taxon>Rhabditina</taxon>
        <taxon>Rhabditomorpha</taxon>
        <taxon>Strongyloidea</taxon>
        <taxon>Strongylidae</taxon>
        <taxon>Strongylus</taxon>
    </lineage>
</organism>
<feature type="region of interest" description="Disordered" evidence="1">
    <location>
        <begin position="1"/>
        <end position="92"/>
    </location>
</feature>
<evidence type="ECO:0000256" key="1">
    <source>
        <dbReference type="SAM" id="MobiDB-lite"/>
    </source>
</evidence>
<name>A0A3P7JY62_STRVU</name>
<proteinExistence type="predicted"/>
<sequence>MKATGDVPSDSTSEEKNSKEITEKESIAEENESKDSEETGPKKPMQSETNESKESKENEPKEDGTFKEPILKKRAAEDSDEAPDAKKPKGTS</sequence>
<feature type="compositionally biased region" description="Basic and acidic residues" evidence="1">
    <location>
        <begin position="13"/>
        <end position="41"/>
    </location>
</feature>
<protein>
    <submittedName>
        <fullName evidence="2">Uncharacterized protein</fullName>
    </submittedName>
</protein>
<evidence type="ECO:0000313" key="2">
    <source>
        <dbReference type="EMBL" id="VDM86053.1"/>
    </source>
</evidence>
<keyword evidence="3" id="KW-1185">Reference proteome</keyword>
<gene>
    <name evidence="2" type="ORF">SVUK_LOCUS21051</name>
</gene>
<evidence type="ECO:0000313" key="3">
    <source>
        <dbReference type="Proteomes" id="UP000270094"/>
    </source>
</evidence>
<dbReference type="Proteomes" id="UP000270094">
    <property type="component" value="Unassembled WGS sequence"/>
</dbReference>
<accession>A0A3P7JY62</accession>
<dbReference type="AlphaFoldDB" id="A0A3P7JY62"/>